<keyword evidence="3" id="KW-0479">Metal-binding</keyword>
<dbReference type="InterPro" id="IPR000086">
    <property type="entry name" value="NUDIX_hydrolase_dom"/>
</dbReference>
<dbReference type="SUPFAM" id="SSF55811">
    <property type="entry name" value="Nudix"/>
    <property type="match status" value="1"/>
</dbReference>
<dbReference type="PROSITE" id="PS51462">
    <property type="entry name" value="NUDIX"/>
    <property type="match status" value="1"/>
</dbReference>
<keyword evidence="5" id="KW-0460">Magnesium</keyword>
<comment type="cofactor">
    <cofactor evidence="1">
        <name>Mn(2+)</name>
        <dbReference type="ChEBI" id="CHEBI:29035"/>
    </cofactor>
</comment>
<evidence type="ECO:0000256" key="5">
    <source>
        <dbReference type="ARBA" id="ARBA00022842"/>
    </source>
</evidence>
<dbReference type="PANTHER" id="PTHR12992:SF11">
    <property type="entry name" value="MITOCHONDRIAL COENZYME A DIPHOSPHATASE NUDT8"/>
    <property type="match status" value="1"/>
</dbReference>
<dbReference type="EMBL" id="BSFF01000003">
    <property type="protein sequence ID" value="GLK56499.1"/>
    <property type="molecule type" value="Genomic_DNA"/>
</dbReference>
<evidence type="ECO:0000256" key="4">
    <source>
        <dbReference type="ARBA" id="ARBA00022801"/>
    </source>
</evidence>
<reference evidence="9 10" key="2">
    <citation type="submission" date="2021-01" db="EMBL/GenBank/DDBJ databases">
        <title>Genomic Encyclopedia of Type Strains, Phase IV (KMG-IV): sequencing the most valuable type-strain genomes for metagenomic binning, comparative biology and taxonomic classification.</title>
        <authorList>
            <person name="Goeker M."/>
        </authorList>
    </citation>
    <scope>NUCLEOTIDE SEQUENCE [LARGE SCALE GENOMIC DNA]</scope>
    <source>
        <strain evidence="9 10">DSM 6130</strain>
    </source>
</reference>
<evidence type="ECO:0000256" key="1">
    <source>
        <dbReference type="ARBA" id="ARBA00001936"/>
    </source>
</evidence>
<evidence type="ECO:0000313" key="8">
    <source>
        <dbReference type="EMBL" id="GLK56499.1"/>
    </source>
</evidence>
<organism evidence="8 11">
    <name type="scientific">Methylopila capsulata</name>
    <dbReference type="NCBI Taxonomy" id="61654"/>
    <lineage>
        <taxon>Bacteria</taxon>
        <taxon>Pseudomonadati</taxon>
        <taxon>Pseudomonadota</taxon>
        <taxon>Alphaproteobacteria</taxon>
        <taxon>Hyphomicrobiales</taxon>
        <taxon>Methylopilaceae</taxon>
        <taxon>Methylopila</taxon>
    </lineage>
</organism>
<evidence type="ECO:0000259" key="7">
    <source>
        <dbReference type="PROSITE" id="PS51462"/>
    </source>
</evidence>
<dbReference type="InterPro" id="IPR015797">
    <property type="entry name" value="NUDIX_hydrolase-like_dom_sf"/>
</dbReference>
<dbReference type="EMBL" id="JAFBCY010000003">
    <property type="protein sequence ID" value="MBM7852290.1"/>
    <property type="molecule type" value="Genomic_DNA"/>
</dbReference>
<dbReference type="CDD" id="cd03426">
    <property type="entry name" value="NUDIX_CoAse_Nudt7"/>
    <property type="match status" value="1"/>
</dbReference>
<dbReference type="Proteomes" id="UP001143400">
    <property type="component" value="Unassembled WGS sequence"/>
</dbReference>
<dbReference type="GO" id="GO:0010945">
    <property type="term" value="F:coenzyme A diphosphatase activity"/>
    <property type="evidence" value="ECO:0007669"/>
    <property type="project" value="InterPro"/>
</dbReference>
<gene>
    <name evidence="8" type="ORF">GCM10008170_25180</name>
    <name evidence="9" type="ORF">JOD31_002532</name>
</gene>
<sequence>MRGDGVASAAASDVAPDAAFTLDDFRARAARRLHATAPDPDDPETVVVGERDLLPPDRIPRAAAVLVGVVAREEPQLLFTQRAAGLPVHAGQISFPGGKRDPGDASPLATALREAQEEVGLDAALVRPLGYLDLYITNSGFAIVGVVAEIAPSYALTLSPGEVADAFEVPLGFLMQEENHGVEMREWAGGLRKVHHMPWRERHIWGVTAGVLRNLYDRLYAE</sequence>
<evidence type="ECO:0000256" key="3">
    <source>
        <dbReference type="ARBA" id="ARBA00022723"/>
    </source>
</evidence>
<evidence type="ECO:0000256" key="2">
    <source>
        <dbReference type="ARBA" id="ARBA00001946"/>
    </source>
</evidence>
<proteinExistence type="predicted"/>
<reference evidence="8" key="3">
    <citation type="submission" date="2023-01" db="EMBL/GenBank/DDBJ databases">
        <authorList>
            <person name="Sun Q."/>
            <person name="Evtushenko L."/>
        </authorList>
    </citation>
    <scope>NUCLEOTIDE SEQUENCE</scope>
    <source>
        <strain evidence="8">VKM B-1606</strain>
    </source>
</reference>
<keyword evidence="10" id="KW-1185">Reference proteome</keyword>
<feature type="domain" description="Nudix hydrolase" evidence="7">
    <location>
        <begin position="60"/>
        <end position="195"/>
    </location>
</feature>
<dbReference type="AlphaFoldDB" id="A0A9W6IWD6"/>
<dbReference type="Gene3D" id="3.90.79.10">
    <property type="entry name" value="Nucleoside Triphosphate Pyrophosphohydrolase"/>
    <property type="match status" value="1"/>
</dbReference>
<name>A0A9W6IWD6_9HYPH</name>
<dbReference type="Proteomes" id="UP000758856">
    <property type="component" value="Unassembled WGS sequence"/>
</dbReference>
<dbReference type="PANTHER" id="PTHR12992">
    <property type="entry name" value="NUDIX HYDROLASE"/>
    <property type="match status" value="1"/>
</dbReference>
<protein>
    <submittedName>
        <fullName evidence="9">8-oxo-dGTP pyrophosphatase MutT (NUDIX family)</fullName>
    </submittedName>
</protein>
<keyword evidence="4" id="KW-0378">Hydrolase</keyword>
<evidence type="ECO:0000313" key="11">
    <source>
        <dbReference type="Proteomes" id="UP001143400"/>
    </source>
</evidence>
<evidence type="ECO:0000313" key="9">
    <source>
        <dbReference type="EMBL" id="MBM7852290.1"/>
    </source>
</evidence>
<reference evidence="8" key="1">
    <citation type="journal article" date="2014" name="Int. J. Syst. Evol. Microbiol.">
        <title>Complete genome sequence of Corynebacterium casei LMG S-19264T (=DSM 44701T), isolated from a smear-ripened cheese.</title>
        <authorList>
            <consortium name="US DOE Joint Genome Institute (JGI-PGF)"/>
            <person name="Walter F."/>
            <person name="Albersmeier A."/>
            <person name="Kalinowski J."/>
            <person name="Ruckert C."/>
        </authorList>
    </citation>
    <scope>NUCLEOTIDE SEQUENCE</scope>
    <source>
        <strain evidence="8">VKM B-1606</strain>
    </source>
</reference>
<dbReference type="Pfam" id="PF00293">
    <property type="entry name" value="NUDIX"/>
    <property type="match status" value="1"/>
</dbReference>
<evidence type="ECO:0000256" key="6">
    <source>
        <dbReference type="ARBA" id="ARBA00023211"/>
    </source>
</evidence>
<dbReference type="InterPro" id="IPR045121">
    <property type="entry name" value="CoAse"/>
</dbReference>
<comment type="caution">
    <text evidence="8">The sequence shown here is derived from an EMBL/GenBank/DDBJ whole genome shotgun (WGS) entry which is preliminary data.</text>
</comment>
<comment type="cofactor">
    <cofactor evidence="2">
        <name>Mg(2+)</name>
        <dbReference type="ChEBI" id="CHEBI:18420"/>
    </cofactor>
</comment>
<dbReference type="GO" id="GO:0046872">
    <property type="term" value="F:metal ion binding"/>
    <property type="evidence" value="ECO:0007669"/>
    <property type="project" value="UniProtKB-KW"/>
</dbReference>
<accession>A0A9W6IWD6</accession>
<dbReference type="RefSeq" id="WP_210341489.1">
    <property type="nucleotide sequence ID" value="NZ_BSFF01000003.1"/>
</dbReference>
<evidence type="ECO:0000313" key="10">
    <source>
        <dbReference type="Proteomes" id="UP000758856"/>
    </source>
</evidence>
<keyword evidence="6" id="KW-0464">Manganese</keyword>